<dbReference type="InterPro" id="IPR008927">
    <property type="entry name" value="6-PGluconate_DH-like_C_sf"/>
</dbReference>
<gene>
    <name evidence="9" type="primary">gpsA</name>
    <name evidence="17" type="ORF">H9906_01205</name>
</gene>
<feature type="binding site" evidence="9">
    <location>
        <position position="157"/>
    </location>
    <ligand>
        <name>NADPH</name>
        <dbReference type="ChEBI" id="CHEBI:57783"/>
    </ligand>
</feature>
<feature type="binding site" evidence="9">
    <location>
        <position position="54"/>
    </location>
    <ligand>
        <name>NADPH</name>
        <dbReference type="ChEBI" id="CHEBI:57783"/>
    </ligand>
</feature>
<evidence type="ECO:0000256" key="3">
    <source>
        <dbReference type="ARBA" id="ARBA00022857"/>
    </source>
</evidence>
<dbReference type="NCBIfam" id="NF000942">
    <property type="entry name" value="PRK00094.1-4"/>
    <property type="match status" value="1"/>
</dbReference>
<evidence type="ECO:0000256" key="12">
    <source>
        <dbReference type="PIRSR" id="PIRSR000114-3"/>
    </source>
</evidence>
<dbReference type="SUPFAM" id="SSF48179">
    <property type="entry name" value="6-phosphogluconate dehydrogenase C-terminal domain-like"/>
    <property type="match status" value="1"/>
</dbReference>
<sequence length="348" mass="36482">MSPHLPFARTCVLGAGSYGTALAMLAARHAPTLMWARNAASAQEINQHHTLGAYLPDIALPPALTATADFTAAVEAALGDDTQPTLFILGVPVAGLADLSTRLAQALPPQRQQPVYVIHICKGFDAQTGELPHVIAHRPLQHLPWVHHGVLSGPSFALEVAKGLPSALTLASEYEPLTHYGVQQLHGGNARIYRSHDVIGVEVGGALKNIIAIACGISDGLGLGANARAALITRGLAEIQRIGIALGGQAETFFGLTGLGDLVLTATSDLSRNRRVGLALGQGEDLATILSSGMTAEGVRCTQAARQLAQQHHLHAPITEAVYQILVEGIAPQQIVEGLLAREPRLEA</sequence>
<feature type="binding site" evidence="11">
    <location>
        <begin position="272"/>
        <end position="273"/>
    </location>
    <ligand>
        <name>substrate</name>
    </ligand>
</feature>
<evidence type="ECO:0000256" key="4">
    <source>
        <dbReference type="ARBA" id="ARBA00023002"/>
    </source>
</evidence>
<feature type="binding site" evidence="9">
    <location>
        <position position="272"/>
    </location>
    <ligand>
        <name>sn-glycerol 3-phosphate</name>
        <dbReference type="ChEBI" id="CHEBI:57597"/>
    </ligand>
</feature>
<dbReference type="PANTHER" id="PTHR11728">
    <property type="entry name" value="GLYCEROL-3-PHOSPHATE DEHYDROGENASE"/>
    <property type="match status" value="1"/>
</dbReference>
<dbReference type="Pfam" id="PF07479">
    <property type="entry name" value="NAD_Gly3P_dh_C"/>
    <property type="match status" value="1"/>
</dbReference>
<dbReference type="GO" id="GO:0046168">
    <property type="term" value="P:glycerol-3-phosphate catabolic process"/>
    <property type="evidence" value="ECO:0007669"/>
    <property type="project" value="InterPro"/>
</dbReference>
<comment type="catalytic activity">
    <reaction evidence="9">
        <text>sn-glycerol 3-phosphate + NAD(+) = dihydroxyacetone phosphate + NADH + H(+)</text>
        <dbReference type="Rhea" id="RHEA:11092"/>
        <dbReference type="ChEBI" id="CHEBI:15378"/>
        <dbReference type="ChEBI" id="CHEBI:57540"/>
        <dbReference type="ChEBI" id="CHEBI:57597"/>
        <dbReference type="ChEBI" id="CHEBI:57642"/>
        <dbReference type="ChEBI" id="CHEBI:57945"/>
        <dbReference type="EC" id="1.1.1.94"/>
    </reaction>
</comment>
<dbReference type="Proteomes" id="UP000823889">
    <property type="component" value="Unassembled WGS sequence"/>
</dbReference>
<dbReference type="AlphaFoldDB" id="A0A9D2RHC6"/>
<dbReference type="InterPro" id="IPR006109">
    <property type="entry name" value="G3P_DH_NAD-dep_C"/>
</dbReference>
<reference evidence="17" key="1">
    <citation type="journal article" date="2021" name="PeerJ">
        <title>Extensive microbial diversity within the chicken gut microbiome revealed by metagenomics and culture.</title>
        <authorList>
            <person name="Gilroy R."/>
            <person name="Ravi A."/>
            <person name="Getino M."/>
            <person name="Pursley I."/>
            <person name="Horton D.L."/>
            <person name="Alikhan N.F."/>
            <person name="Baker D."/>
            <person name="Gharbi K."/>
            <person name="Hall N."/>
            <person name="Watson M."/>
            <person name="Adriaenssens E.M."/>
            <person name="Foster-Nyarko E."/>
            <person name="Jarju S."/>
            <person name="Secka A."/>
            <person name="Antonio M."/>
            <person name="Oren A."/>
            <person name="Chaudhuri R.R."/>
            <person name="La Ragione R."/>
            <person name="Hildebrand F."/>
            <person name="Pallen M.J."/>
        </authorList>
    </citation>
    <scope>NUCLEOTIDE SEQUENCE</scope>
    <source>
        <strain evidence="17">9264</strain>
    </source>
</reference>
<feature type="domain" description="Glycerol-3-phosphate dehydrogenase NAD-dependent N-terminal" evidence="15">
    <location>
        <begin position="11"/>
        <end position="174"/>
    </location>
</feature>
<comment type="caution">
    <text evidence="9">Lacks conserved residue(s) required for the propagation of feature annotation.</text>
</comment>
<reference evidence="17" key="2">
    <citation type="submission" date="2021-04" db="EMBL/GenBank/DDBJ databases">
        <authorList>
            <person name="Gilroy R."/>
        </authorList>
    </citation>
    <scope>NUCLEOTIDE SEQUENCE</scope>
    <source>
        <strain evidence="17">9264</strain>
    </source>
</reference>
<evidence type="ECO:0000256" key="7">
    <source>
        <dbReference type="ARBA" id="ARBA00023209"/>
    </source>
</evidence>
<comment type="subcellular location">
    <subcellularLocation>
        <location evidence="9">Cytoplasm</location>
    </subcellularLocation>
</comment>
<evidence type="ECO:0000256" key="9">
    <source>
        <dbReference type="HAMAP-Rule" id="MF_00394"/>
    </source>
</evidence>
<dbReference type="EMBL" id="DWUQ01000024">
    <property type="protein sequence ID" value="HJD43632.1"/>
    <property type="molecule type" value="Genomic_DNA"/>
</dbReference>
<feature type="binding site" evidence="9">
    <location>
        <position position="37"/>
    </location>
    <ligand>
        <name>NADPH</name>
        <dbReference type="ChEBI" id="CHEBI:57783"/>
    </ligand>
</feature>
<dbReference type="Gene3D" id="1.10.1040.10">
    <property type="entry name" value="N-(1-d-carboxylethyl)-l-norvaline Dehydrogenase, domain 2"/>
    <property type="match status" value="1"/>
</dbReference>
<feature type="binding site" evidence="11">
    <location>
        <position position="122"/>
    </location>
    <ligand>
        <name>substrate</name>
    </ligand>
</feature>
<feature type="binding site" evidence="12">
    <location>
        <position position="157"/>
    </location>
    <ligand>
        <name>NAD(+)</name>
        <dbReference type="ChEBI" id="CHEBI:57540"/>
    </ligand>
</feature>
<dbReference type="GO" id="GO:0046167">
    <property type="term" value="P:glycerol-3-phosphate biosynthetic process"/>
    <property type="evidence" value="ECO:0007669"/>
    <property type="project" value="UniProtKB-UniRule"/>
</dbReference>
<evidence type="ECO:0000256" key="10">
    <source>
        <dbReference type="PIRSR" id="PIRSR000114-1"/>
    </source>
</evidence>
<feature type="binding site" evidence="9">
    <location>
        <position position="261"/>
    </location>
    <ligand>
        <name>sn-glycerol 3-phosphate</name>
        <dbReference type="ChEBI" id="CHEBI:57597"/>
    </ligand>
</feature>
<dbReference type="InterPro" id="IPR013328">
    <property type="entry name" value="6PGD_dom2"/>
</dbReference>
<dbReference type="InterPro" id="IPR006168">
    <property type="entry name" value="G3P_DH_NAD-dep"/>
</dbReference>
<dbReference type="GO" id="GO:0008654">
    <property type="term" value="P:phospholipid biosynthetic process"/>
    <property type="evidence" value="ECO:0007669"/>
    <property type="project" value="UniProtKB-KW"/>
</dbReference>
<dbReference type="PIRSF" id="PIRSF000114">
    <property type="entry name" value="Glycerol-3-P_dh"/>
    <property type="match status" value="1"/>
</dbReference>
<dbReference type="PROSITE" id="PS00957">
    <property type="entry name" value="NAD_G3PDH"/>
    <property type="match status" value="1"/>
</dbReference>
<feature type="binding site" evidence="12">
    <location>
        <position position="272"/>
    </location>
    <ligand>
        <name>NAD(+)</name>
        <dbReference type="ChEBI" id="CHEBI:57540"/>
    </ligand>
</feature>
<keyword evidence="6 9" id="KW-0443">Lipid metabolism</keyword>
<accession>A0A9D2RHC6</accession>
<evidence type="ECO:0000313" key="17">
    <source>
        <dbReference type="EMBL" id="HJD43632.1"/>
    </source>
</evidence>
<dbReference type="PRINTS" id="PR00077">
    <property type="entry name" value="GPDHDRGNASE"/>
</dbReference>
<keyword evidence="9" id="KW-0963">Cytoplasm</keyword>
<dbReference type="GO" id="GO:0047952">
    <property type="term" value="F:glycerol-3-phosphate dehydrogenase [NAD(P)+] activity"/>
    <property type="evidence" value="ECO:0007669"/>
    <property type="project" value="UniProtKB-UniRule"/>
</dbReference>
<feature type="binding site" evidence="9">
    <location>
        <position position="297"/>
    </location>
    <ligand>
        <name>NADPH</name>
        <dbReference type="ChEBI" id="CHEBI:57783"/>
    </ligand>
</feature>
<keyword evidence="9" id="KW-0547">Nucleotide-binding</keyword>
<dbReference type="PANTHER" id="PTHR11728:SF1">
    <property type="entry name" value="GLYCEROL-3-PHOSPHATE DEHYDROGENASE [NAD(+)] 2, CHLOROPLASTIC"/>
    <property type="match status" value="1"/>
</dbReference>
<feature type="binding site" evidence="12">
    <location>
        <begin position="14"/>
        <end position="19"/>
    </location>
    <ligand>
        <name>NAD(+)</name>
        <dbReference type="ChEBI" id="CHEBI:57540"/>
    </ligand>
</feature>
<comment type="similarity">
    <text evidence="1 9 13">Belongs to the NAD-dependent glycerol-3-phosphate dehydrogenase family.</text>
</comment>
<evidence type="ECO:0000256" key="13">
    <source>
        <dbReference type="RuleBase" id="RU000437"/>
    </source>
</evidence>
<dbReference type="Pfam" id="PF01210">
    <property type="entry name" value="NAD_Gly3P_dh_N"/>
    <property type="match status" value="1"/>
</dbReference>
<feature type="domain" description="Glycerol-3-phosphate dehydrogenase NAD-dependent C-terminal" evidence="16">
    <location>
        <begin position="197"/>
        <end position="337"/>
    </location>
</feature>
<keyword evidence="2 9" id="KW-0444">Lipid biosynthesis</keyword>
<dbReference type="GO" id="GO:0005975">
    <property type="term" value="P:carbohydrate metabolic process"/>
    <property type="evidence" value="ECO:0007669"/>
    <property type="project" value="InterPro"/>
</dbReference>
<evidence type="ECO:0000256" key="8">
    <source>
        <dbReference type="ARBA" id="ARBA00023264"/>
    </source>
</evidence>
<keyword evidence="4 9" id="KW-0560">Oxidoreductase</keyword>
<dbReference type="GO" id="GO:0006650">
    <property type="term" value="P:glycerophospholipid metabolic process"/>
    <property type="evidence" value="ECO:0007669"/>
    <property type="project" value="UniProtKB-UniRule"/>
</dbReference>
<feature type="binding site" evidence="9">
    <location>
        <position position="155"/>
    </location>
    <ligand>
        <name>sn-glycerol 3-phosphate</name>
        <dbReference type="ChEBI" id="CHEBI:57597"/>
    </ligand>
</feature>
<feature type="binding site" evidence="9">
    <location>
        <position position="122"/>
    </location>
    <ligand>
        <name>NADPH</name>
        <dbReference type="ChEBI" id="CHEBI:57783"/>
    </ligand>
</feature>
<evidence type="ECO:0000256" key="6">
    <source>
        <dbReference type="ARBA" id="ARBA00023098"/>
    </source>
</evidence>
<feature type="binding site" evidence="9">
    <location>
        <position position="122"/>
    </location>
    <ligand>
        <name>sn-glycerol 3-phosphate</name>
        <dbReference type="ChEBI" id="CHEBI:57597"/>
    </ligand>
</feature>
<feature type="binding site" evidence="9">
    <location>
        <position position="153"/>
    </location>
    <ligand>
        <name>sn-glycerol 3-phosphate</name>
        <dbReference type="ChEBI" id="CHEBI:57597"/>
    </ligand>
</feature>
<evidence type="ECO:0000256" key="14">
    <source>
        <dbReference type="RuleBase" id="RU000439"/>
    </source>
</evidence>
<dbReference type="InterPro" id="IPR011128">
    <property type="entry name" value="G3P_DH_NAD-dep_N"/>
</dbReference>
<comment type="catalytic activity">
    <reaction evidence="9 14">
        <text>sn-glycerol 3-phosphate + NADP(+) = dihydroxyacetone phosphate + NADPH + H(+)</text>
        <dbReference type="Rhea" id="RHEA:11096"/>
        <dbReference type="ChEBI" id="CHEBI:15378"/>
        <dbReference type="ChEBI" id="CHEBI:57597"/>
        <dbReference type="ChEBI" id="CHEBI:57642"/>
        <dbReference type="ChEBI" id="CHEBI:57783"/>
        <dbReference type="ChEBI" id="CHEBI:58349"/>
        <dbReference type="EC" id="1.1.1.94"/>
    </reaction>
</comment>
<keyword evidence="7 9" id="KW-0594">Phospholipid biosynthesis</keyword>
<dbReference type="GO" id="GO:0005829">
    <property type="term" value="C:cytosol"/>
    <property type="evidence" value="ECO:0007669"/>
    <property type="project" value="TreeGrafter"/>
</dbReference>
<evidence type="ECO:0000313" key="18">
    <source>
        <dbReference type="Proteomes" id="UP000823889"/>
    </source>
</evidence>
<keyword evidence="3 9" id="KW-0521">NADP</keyword>
<evidence type="ECO:0000256" key="2">
    <source>
        <dbReference type="ARBA" id="ARBA00022516"/>
    </source>
</evidence>
<dbReference type="NCBIfam" id="NF000940">
    <property type="entry name" value="PRK00094.1-2"/>
    <property type="match status" value="1"/>
</dbReference>
<dbReference type="InterPro" id="IPR036291">
    <property type="entry name" value="NAD(P)-bd_dom_sf"/>
</dbReference>
<evidence type="ECO:0000259" key="16">
    <source>
        <dbReference type="Pfam" id="PF07479"/>
    </source>
</evidence>
<dbReference type="GO" id="GO:0051287">
    <property type="term" value="F:NAD binding"/>
    <property type="evidence" value="ECO:0007669"/>
    <property type="project" value="InterPro"/>
</dbReference>
<comment type="function">
    <text evidence="9">Catalyzes the reduction of the glycolytic intermediate dihydroxyacetone phosphate (DHAP) to sn-glycerol 3-phosphate (G3P), the key precursor for phospholipid synthesis.</text>
</comment>
<dbReference type="HAMAP" id="MF_00394">
    <property type="entry name" value="NAD_Glyc3P_dehydrog"/>
    <property type="match status" value="1"/>
</dbReference>
<feature type="binding site" evidence="9">
    <location>
        <position position="272"/>
    </location>
    <ligand>
        <name>NADPH</name>
        <dbReference type="ChEBI" id="CHEBI:57783"/>
    </ligand>
</feature>
<keyword evidence="8 9" id="KW-1208">Phospholipid metabolism</keyword>
<proteinExistence type="inferred from homology"/>
<evidence type="ECO:0000256" key="11">
    <source>
        <dbReference type="PIRSR" id="PIRSR000114-2"/>
    </source>
</evidence>
<evidence type="ECO:0000256" key="5">
    <source>
        <dbReference type="ARBA" id="ARBA00023027"/>
    </source>
</evidence>
<feature type="binding site" evidence="9">
    <location>
        <position position="18"/>
    </location>
    <ligand>
        <name>NADPH</name>
        <dbReference type="ChEBI" id="CHEBI:57783"/>
    </ligand>
</feature>
<feature type="binding site" evidence="9">
    <location>
        <position position="17"/>
    </location>
    <ligand>
        <name>NADPH</name>
        <dbReference type="ChEBI" id="CHEBI:57783"/>
    </ligand>
</feature>
<comment type="pathway">
    <text evidence="9">Membrane lipid metabolism; glycerophospholipid metabolism.</text>
</comment>
<protein>
    <recommendedName>
        <fullName evidence="9">Glycerol-3-phosphate dehydrogenase [NAD(P)+]</fullName>
        <ecNumber evidence="9">1.1.1.94</ecNumber>
    </recommendedName>
    <alternativeName>
        <fullName evidence="9">NAD(P)(+)-dependent glycerol-3-phosphate dehydrogenase</fullName>
    </alternativeName>
    <alternativeName>
        <fullName evidence="9">NAD(P)H-dependent dihydroxyacetone-phosphate reductase</fullName>
    </alternativeName>
</protein>
<feature type="binding site" evidence="9">
    <location>
        <position position="273"/>
    </location>
    <ligand>
        <name>sn-glycerol 3-phosphate</name>
        <dbReference type="ChEBI" id="CHEBI:57597"/>
    </ligand>
</feature>
<dbReference type="Gene3D" id="3.40.50.720">
    <property type="entry name" value="NAD(P)-binding Rossmann-like Domain"/>
    <property type="match status" value="1"/>
</dbReference>
<feature type="binding site" evidence="9">
    <location>
        <position position="271"/>
    </location>
    <ligand>
        <name>sn-glycerol 3-phosphate</name>
        <dbReference type="ChEBI" id="CHEBI:57597"/>
    </ligand>
</feature>
<dbReference type="FunFam" id="1.10.1040.10:FF:000001">
    <property type="entry name" value="Glycerol-3-phosphate dehydrogenase [NAD(P)+]"/>
    <property type="match status" value="1"/>
</dbReference>
<feature type="active site" description="Proton acceptor" evidence="9 10">
    <location>
        <position position="208"/>
    </location>
</feature>
<dbReference type="EC" id="1.1.1.94" evidence="9"/>
<dbReference type="SUPFAM" id="SSF51735">
    <property type="entry name" value="NAD(P)-binding Rossmann-fold domains"/>
    <property type="match status" value="1"/>
</dbReference>
<evidence type="ECO:0000259" key="15">
    <source>
        <dbReference type="Pfam" id="PF01210"/>
    </source>
</evidence>
<name>A0A9D2RHC6_9BURK</name>
<feature type="binding site" evidence="9">
    <location>
        <position position="208"/>
    </location>
    <ligand>
        <name>sn-glycerol 3-phosphate</name>
        <dbReference type="ChEBI" id="CHEBI:57597"/>
    </ligand>
</feature>
<evidence type="ECO:0000256" key="1">
    <source>
        <dbReference type="ARBA" id="ARBA00011009"/>
    </source>
</evidence>
<organism evidence="17 18">
    <name type="scientific">Candidatus Paenalcaligenes intestinipullorum</name>
    <dbReference type="NCBI Taxonomy" id="2838718"/>
    <lineage>
        <taxon>Bacteria</taxon>
        <taxon>Pseudomonadati</taxon>
        <taxon>Pseudomonadota</taxon>
        <taxon>Betaproteobacteria</taxon>
        <taxon>Burkholderiales</taxon>
        <taxon>Alcaligenaceae</taxon>
        <taxon>Paenalcaligenes</taxon>
    </lineage>
</organism>
<comment type="caution">
    <text evidence="17">The sequence shown here is derived from an EMBL/GenBank/DDBJ whole genome shotgun (WGS) entry which is preliminary data.</text>
</comment>
<keyword evidence="5 9" id="KW-0520">NAD</keyword>